<evidence type="ECO:0000313" key="2">
    <source>
        <dbReference type="EMBL" id="CAF0770343.1"/>
    </source>
</evidence>
<name>A0A813QQ02_ADIRI</name>
<feature type="region of interest" description="Disordered" evidence="1">
    <location>
        <begin position="138"/>
        <end position="212"/>
    </location>
</feature>
<evidence type="ECO:0000313" key="5">
    <source>
        <dbReference type="Proteomes" id="UP000663852"/>
    </source>
</evidence>
<reference evidence="2" key="1">
    <citation type="submission" date="2021-02" db="EMBL/GenBank/DDBJ databases">
        <authorList>
            <person name="Nowell W R."/>
        </authorList>
    </citation>
    <scope>NUCLEOTIDE SEQUENCE</scope>
</reference>
<sequence length="475" mass="53985">MSFRPPIVTSKQRNRTNNARLYASFSEGVDDSAIPTTMTPRDVYLYRGLDKDLLTQKPATSRLPTSRSKSNLTGELLKRYKQSMAPSHPAYHSALTIDEALNPPWALQYNVKRQAATPNFVSNATNKLTLEDSARRLQSAPLVRSPTPPSMLHIPEPRLETVPTPPVKTTDASQMKTRSSSANGHYDRKDPTDQKQRYSDSQPDHICSSQDNMKLSDDRCQQCPKLTNDEQLERPVQIIFTKTDPSSIPPPPIYVYKKSATWIPDDNSSLPSLQRLMDPTPVPLNPHYVHRPGIVAADNGEKKVVAKPTPPSKTTAKNRRNKEKRTEPLVAITQAPLKTKLSVETEGVKLTYDPRLTLDDKSSNLQKYFIDGRLYLIKDHRYNVLNNVDPSTIQKVNRQPTLSTRPKYYQTVSIDKYQLPKPSFEIHYNAPETFFYNTMPKYRHRYIINPNFISENLNVNKVSLGERPPTTTIYA</sequence>
<evidence type="ECO:0000313" key="3">
    <source>
        <dbReference type="EMBL" id="CAF1595634.1"/>
    </source>
</evidence>
<gene>
    <name evidence="2" type="ORF">EDS130_LOCUS3275</name>
    <name evidence="3" type="ORF">XAT740_LOCUS47064</name>
</gene>
<dbReference type="Proteomes" id="UP000663852">
    <property type="component" value="Unassembled WGS sequence"/>
</dbReference>
<evidence type="ECO:0000313" key="4">
    <source>
        <dbReference type="Proteomes" id="UP000663828"/>
    </source>
</evidence>
<keyword evidence="4" id="KW-1185">Reference proteome</keyword>
<dbReference type="EMBL" id="CAJNOR010006447">
    <property type="protein sequence ID" value="CAF1595634.1"/>
    <property type="molecule type" value="Genomic_DNA"/>
</dbReference>
<protein>
    <submittedName>
        <fullName evidence="2">Uncharacterized protein</fullName>
    </submittedName>
</protein>
<feature type="compositionally biased region" description="Polar residues" evidence="1">
    <location>
        <begin position="170"/>
        <end position="183"/>
    </location>
</feature>
<accession>A0A813QQ02</accession>
<proteinExistence type="predicted"/>
<organism evidence="2 5">
    <name type="scientific">Adineta ricciae</name>
    <name type="common">Rotifer</name>
    <dbReference type="NCBI Taxonomy" id="249248"/>
    <lineage>
        <taxon>Eukaryota</taxon>
        <taxon>Metazoa</taxon>
        <taxon>Spiralia</taxon>
        <taxon>Gnathifera</taxon>
        <taxon>Rotifera</taxon>
        <taxon>Eurotatoria</taxon>
        <taxon>Bdelloidea</taxon>
        <taxon>Adinetida</taxon>
        <taxon>Adinetidae</taxon>
        <taxon>Adineta</taxon>
    </lineage>
</organism>
<feature type="compositionally biased region" description="Basic and acidic residues" evidence="1">
    <location>
        <begin position="185"/>
        <end position="198"/>
    </location>
</feature>
<dbReference type="EMBL" id="CAJNOJ010000008">
    <property type="protein sequence ID" value="CAF0770343.1"/>
    <property type="molecule type" value="Genomic_DNA"/>
</dbReference>
<dbReference type="AlphaFoldDB" id="A0A813QQ02"/>
<feature type="region of interest" description="Disordered" evidence="1">
    <location>
        <begin position="303"/>
        <end position="324"/>
    </location>
</feature>
<dbReference type="OrthoDB" id="10022495at2759"/>
<dbReference type="Proteomes" id="UP000663828">
    <property type="component" value="Unassembled WGS sequence"/>
</dbReference>
<comment type="caution">
    <text evidence="2">The sequence shown here is derived from an EMBL/GenBank/DDBJ whole genome shotgun (WGS) entry which is preliminary data.</text>
</comment>
<evidence type="ECO:0000256" key="1">
    <source>
        <dbReference type="SAM" id="MobiDB-lite"/>
    </source>
</evidence>